<dbReference type="SUPFAM" id="SSF53955">
    <property type="entry name" value="Lysozyme-like"/>
    <property type="match status" value="1"/>
</dbReference>
<dbReference type="Proteomes" id="UP000239867">
    <property type="component" value="Chromosome"/>
</dbReference>
<dbReference type="Gene3D" id="1.10.530.10">
    <property type="match status" value="1"/>
</dbReference>
<feature type="region of interest" description="Disordered" evidence="1">
    <location>
        <begin position="163"/>
        <end position="219"/>
    </location>
</feature>
<accession>A0A2L1GL89</accession>
<sequence>MKLFLLCVLLLFADPAVPASASPDHEQDFQAAARETGVPVALTQAIAGVESGGSPWALNVAGRGHIHASRDEALAAARRADAAGLSFDCGLMQINNWWLKRYGIPLEAMFDPAANILLGSWILRQELDRAGDAWTAVARYHSPDAVRGRKYAALVRRTLERGPEQLSAAAPGRRSRGLAHAKREKNARTVSPEAAQGSTTVRPVPGLEGEGETSQAFDRSAGTMPAAGTLVVYRQSYQQPVFTRTIPDNPEPERPVFVRRLP</sequence>
<evidence type="ECO:0000313" key="5">
    <source>
        <dbReference type="Proteomes" id="UP000239867"/>
    </source>
</evidence>
<feature type="region of interest" description="Disordered" evidence="1">
    <location>
        <begin position="243"/>
        <end position="262"/>
    </location>
</feature>
<evidence type="ECO:0000313" key="4">
    <source>
        <dbReference type="EMBL" id="AVD70424.1"/>
    </source>
</evidence>
<reference evidence="4 5" key="1">
    <citation type="journal article" date="2018" name="MBio">
        <title>Insights into the evolution of host association through the isolation and characterization of a novel human periodontal pathobiont, Desulfobulbus oralis.</title>
        <authorList>
            <person name="Cross K.L."/>
            <person name="Chirania P."/>
            <person name="Xiong W."/>
            <person name="Beall C.J."/>
            <person name="Elkins J.G."/>
            <person name="Giannone R.J."/>
            <person name="Griffen A.L."/>
            <person name="Guss A.M."/>
            <person name="Hettich R.L."/>
            <person name="Joshi S.S."/>
            <person name="Mokrzan E.M."/>
            <person name="Martin R.K."/>
            <person name="Zhulin I.B."/>
            <person name="Leys E.J."/>
            <person name="Podar M."/>
        </authorList>
    </citation>
    <scope>NUCLEOTIDE SEQUENCE [LARGE SCALE GENOMIC DNA]</scope>
    <source>
        <strain evidence="4 5">ORNL</strain>
    </source>
</reference>
<dbReference type="KEGG" id="deo:CAY53_02140"/>
<organism evidence="4 5">
    <name type="scientific">Desulfobulbus oralis</name>
    <dbReference type="NCBI Taxonomy" id="1986146"/>
    <lineage>
        <taxon>Bacteria</taxon>
        <taxon>Pseudomonadati</taxon>
        <taxon>Thermodesulfobacteriota</taxon>
        <taxon>Desulfobulbia</taxon>
        <taxon>Desulfobulbales</taxon>
        <taxon>Desulfobulbaceae</taxon>
        <taxon>Desulfobulbus</taxon>
    </lineage>
</organism>
<evidence type="ECO:0000256" key="1">
    <source>
        <dbReference type="SAM" id="MobiDB-lite"/>
    </source>
</evidence>
<keyword evidence="2" id="KW-0732">Signal</keyword>
<evidence type="ECO:0000259" key="3">
    <source>
        <dbReference type="Pfam" id="PF01464"/>
    </source>
</evidence>
<name>A0A2L1GL89_9BACT</name>
<proteinExistence type="predicted"/>
<dbReference type="RefSeq" id="WP_104935731.1">
    <property type="nucleotide sequence ID" value="NZ_CP021255.1"/>
</dbReference>
<feature type="chain" id="PRO_5014675653" description="Transglycosylase SLT domain-containing protein" evidence="2">
    <location>
        <begin position="22"/>
        <end position="262"/>
    </location>
</feature>
<dbReference type="AlphaFoldDB" id="A0A2L1GL89"/>
<feature type="signal peptide" evidence="2">
    <location>
        <begin position="1"/>
        <end position="21"/>
    </location>
</feature>
<dbReference type="Pfam" id="PF01464">
    <property type="entry name" value="SLT"/>
    <property type="match status" value="1"/>
</dbReference>
<feature type="domain" description="Transglycosylase SLT" evidence="3">
    <location>
        <begin position="29"/>
        <end position="142"/>
    </location>
</feature>
<dbReference type="EMBL" id="CP021255">
    <property type="protein sequence ID" value="AVD70424.1"/>
    <property type="molecule type" value="Genomic_DNA"/>
</dbReference>
<dbReference type="InterPro" id="IPR008258">
    <property type="entry name" value="Transglycosylase_SLT_dom_1"/>
</dbReference>
<protein>
    <recommendedName>
        <fullName evidence="3">Transglycosylase SLT domain-containing protein</fullName>
    </recommendedName>
</protein>
<gene>
    <name evidence="4" type="ORF">CAY53_02140</name>
</gene>
<keyword evidence="5" id="KW-1185">Reference proteome</keyword>
<evidence type="ECO:0000256" key="2">
    <source>
        <dbReference type="SAM" id="SignalP"/>
    </source>
</evidence>
<feature type="compositionally biased region" description="Basic residues" evidence="1">
    <location>
        <begin position="173"/>
        <end position="185"/>
    </location>
</feature>
<dbReference type="InterPro" id="IPR023346">
    <property type="entry name" value="Lysozyme-like_dom_sf"/>
</dbReference>
<dbReference type="OrthoDB" id="9808681at2"/>
<dbReference type="CDD" id="cd13400">
    <property type="entry name" value="LT_IagB-like"/>
    <property type="match status" value="1"/>
</dbReference>